<evidence type="ECO:0000313" key="3">
    <source>
        <dbReference type="Proteomes" id="UP000018951"/>
    </source>
</evidence>
<dbReference type="PANTHER" id="PTHR30272">
    <property type="entry name" value="3-HYDROXYACYL-[ACYL-CARRIER-PROTEIN] DEHYDRATASE"/>
    <property type="match status" value="1"/>
</dbReference>
<proteinExistence type="predicted"/>
<keyword evidence="3" id="KW-1185">Reference proteome</keyword>
<name>W2UYV3_9RICK</name>
<dbReference type="PANTHER" id="PTHR30272:SF1">
    <property type="entry name" value="3-HYDROXYACYL-[ACYL-CARRIER-PROTEIN] DEHYDRATASE"/>
    <property type="match status" value="1"/>
</dbReference>
<dbReference type="GO" id="GO:0016829">
    <property type="term" value="F:lyase activity"/>
    <property type="evidence" value="ECO:0007669"/>
    <property type="project" value="UniProtKB-KW"/>
</dbReference>
<dbReference type="Proteomes" id="UP000018951">
    <property type="component" value="Unassembled WGS sequence"/>
</dbReference>
<protein>
    <submittedName>
        <fullName evidence="2">(3R)-hydroxymyristoyl-[acyl-carrier-] dehydratase domain protein</fullName>
    </submittedName>
</protein>
<dbReference type="EMBL" id="AXCJ01000008">
    <property type="protein sequence ID" value="ETO91109.1"/>
    <property type="molecule type" value="Genomic_DNA"/>
</dbReference>
<evidence type="ECO:0000256" key="1">
    <source>
        <dbReference type="ARBA" id="ARBA00023239"/>
    </source>
</evidence>
<evidence type="ECO:0000313" key="2">
    <source>
        <dbReference type="EMBL" id="ETO91109.1"/>
    </source>
</evidence>
<keyword evidence="1" id="KW-0456">Lyase</keyword>
<dbReference type="AlphaFoldDB" id="W2UYV3"/>
<dbReference type="Gene3D" id="3.10.129.10">
    <property type="entry name" value="Hotdog Thioesterase"/>
    <property type="match status" value="1"/>
</dbReference>
<organism evidence="2 3">
    <name type="scientific">Candidatus Xenolissoclinum pacificiensis L6</name>
    <dbReference type="NCBI Taxonomy" id="1401685"/>
    <lineage>
        <taxon>Bacteria</taxon>
        <taxon>Pseudomonadati</taxon>
        <taxon>Pseudomonadota</taxon>
        <taxon>Alphaproteobacteria</taxon>
        <taxon>Rickettsiales</taxon>
        <taxon>Anaplasmataceae</taxon>
        <taxon>Candidatus Xenolissoclinum</taxon>
    </lineage>
</organism>
<comment type="caution">
    <text evidence="2">The sequence shown here is derived from an EMBL/GenBank/DDBJ whole genome shotgun (WGS) entry which is preliminary data.</text>
</comment>
<dbReference type="InterPro" id="IPR013114">
    <property type="entry name" value="FabA_FabZ"/>
</dbReference>
<dbReference type="Pfam" id="PF07977">
    <property type="entry name" value="FabA"/>
    <property type="match status" value="1"/>
</dbReference>
<dbReference type="STRING" id="1401685.P857_595"/>
<dbReference type="SUPFAM" id="SSF54637">
    <property type="entry name" value="Thioesterase/thiol ester dehydrase-isomerase"/>
    <property type="match status" value="1"/>
</dbReference>
<accession>W2UYV3</accession>
<dbReference type="InterPro" id="IPR029069">
    <property type="entry name" value="HotDog_dom_sf"/>
</dbReference>
<sequence>MNYFAKINRQEIAKILPYSGRFMLLDACSLIEKSIHSIGSIDIIPDKWFFDGHFANFPVMPGVIIIEALAQTAALTVLYASEKLKGKPVYFVKINHTVFKKPVIPTQSKYTLFLESKLASQKRMFMTFDCKAYSKKTEGKVTVHTVASITATAGQ</sequence>
<reference evidence="2 3" key="1">
    <citation type="journal article" date="2013" name="PLoS ONE">
        <title>Bacterial endosymbiosis in a chordate host: long-term co-evolution and conservation of secondary metabolism.</title>
        <authorList>
            <person name="Kwan J.C."/>
            <person name="Schmidt E.W."/>
        </authorList>
    </citation>
    <scope>NUCLEOTIDE SEQUENCE [LARGE SCALE GENOMIC DNA]</scope>
    <source>
        <strain evidence="3">L6</strain>
    </source>
</reference>
<gene>
    <name evidence="2" type="primary">fabZ</name>
    <name evidence="2" type="ORF">P857_595</name>
</gene>